<keyword evidence="3 6" id="KW-0812">Transmembrane</keyword>
<name>A0A9D3U5F8_9ROSI</name>
<keyword evidence="5 6" id="KW-0472">Membrane</keyword>
<gene>
    <name evidence="7" type="ORF">J1N35_046146</name>
</gene>
<protein>
    <submittedName>
        <fullName evidence="7">Uncharacterized protein</fullName>
    </submittedName>
</protein>
<dbReference type="AlphaFoldDB" id="A0A9D3U5F8"/>
<accession>A0A9D3U5F8</accession>
<evidence type="ECO:0000313" key="7">
    <source>
        <dbReference type="EMBL" id="KAH1030227.1"/>
    </source>
</evidence>
<reference evidence="7 8" key="1">
    <citation type="journal article" date="2021" name="Plant Biotechnol. J.">
        <title>Multi-omics assisted identification of the key and species-specific regulatory components of drought-tolerant mechanisms in Gossypium stocksii.</title>
        <authorList>
            <person name="Yu D."/>
            <person name="Ke L."/>
            <person name="Zhang D."/>
            <person name="Wu Y."/>
            <person name="Sun Y."/>
            <person name="Mei J."/>
            <person name="Sun J."/>
            <person name="Sun Y."/>
        </authorList>
    </citation>
    <scope>NUCLEOTIDE SEQUENCE [LARGE SCALE GENOMIC DNA]</scope>
    <source>
        <strain evidence="8">cv. E1</strain>
        <tissue evidence="7">Leaf</tissue>
    </source>
</reference>
<feature type="transmembrane region" description="Helical" evidence="6">
    <location>
        <begin position="38"/>
        <end position="57"/>
    </location>
</feature>
<evidence type="ECO:0000313" key="8">
    <source>
        <dbReference type="Proteomes" id="UP000828251"/>
    </source>
</evidence>
<comment type="subcellular location">
    <subcellularLocation>
        <location evidence="1">Membrane</location>
        <topology evidence="1">Multi-pass membrane protein</topology>
    </subcellularLocation>
</comment>
<keyword evidence="8" id="KW-1185">Reference proteome</keyword>
<dbReference type="OrthoDB" id="754047at2759"/>
<evidence type="ECO:0000256" key="4">
    <source>
        <dbReference type="ARBA" id="ARBA00022989"/>
    </source>
</evidence>
<evidence type="ECO:0000256" key="1">
    <source>
        <dbReference type="ARBA" id="ARBA00004141"/>
    </source>
</evidence>
<dbReference type="GO" id="GO:0016020">
    <property type="term" value="C:membrane"/>
    <property type="evidence" value="ECO:0007669"/>
    <property type="project" value="UniProtKB-SubCell"/>
</dbReference>
<dbReference type="PANTHER" id="PTHR31585:SF49">
    <property type="entry name" value="FOLATE-BIOPTERIN TRANSPORTER 2-RELATED"/>
    <property type="match status" value="1"/>
</dbReference>
<sequence>MDNGVSGLLTILTILVLSTEIILFEPHVPNIAYKEVESIGYIFSIGAVGAILGAILYQNKLKDEPSKDLLFWIQLFFDLEGMLDLILVLRMNLKFWMSDYLFIVIGEAIYQMIGRLKWMPFFIGCNALSFGY</sequence>
<evidence type="ECO:0000256" key="3">
    <source>
        <dbReference type="ARBA" id="ARBA00022692"/>
    </source>
</evidence>
<dbReference type="EMBL" id="JAIQCV010000066">
    <property type="protein sequence ID" value="KAH1030227.1"/>
    <property type="molecule type" value="Genomic_DNA"/>
</dbReference>
<dbReference type="Proteomes" id="UP000828251">
    <property type="component" value="Unassembled WGS sequence"/>
</dbReference>
<feature type="transmembrane region" description="Helical" evidence="6">
    <location>
        <begin position="69"/>
        <end position="89"/>
    </location>
</feature>
<dbReference type="InterPro" id="IPR039309">
    <property type="entry name" value="BT1"/>
</dbReference>
<proteinExistence type="predicted"/>
<dbReference type="PANTHER" id="PTHR31585">
    <property type="entry name" value="FOLATE-BIOPTERIN TRANSPORTER 1, CHLOROPLASTIC"/>
    <property type="match status" value="1"/>
</dbReference>
<dbReference type="Pfam" id="PF03092">
    <property type="entry name" value="BT1"/>
    <property type="match status" value="1"/>
</dbReference>
<organism evidence="7 8">
    <name type="scientific">Gossypium stocksii</name>
    <dbReference type="NCBI Taxonomy" id="47602"/>
    <lineage>
        <taxon>Eukaryota</taxon>
        <taxon>Viridiplantae</taxon>
        <taxon>Streptophyta</taxon>
        <taxon>Embryophyta</taxon>
        <taxon>Tracheophyta</taxon>
        <taxon>Spermatophyta</taxon>
        <taxon>Magnoliopsida</taxon>
        <taxon>eudicotyledons</taxon>
        <taxon>Gunneridae</taxon>
        <taxon>Pentapetalae</taxon>
        <taxon>rosids</taxon>
        <taxon>malvids</taxon>
        <taxon>Malvales</taxon>
        <taxon>Malvaceae</taxon>
        <taxon>Malvoideae</taxon>
        <taxon>Gossypium</taxon>
    </lineage>
</organism>
<evidence type="ECO:0000256" key="6">
    <source>
        <dbReference type="SAM" id="Phobius"/>
    </source>
</evidence>
<evidence type="ECO:0000256" key="5">
    <source>
        <dbReference type="ARBA" id="ARBA00023136"/>
    </source>
</evidence>
<evidence type="ECO:0000256" key="2">
    <source>
        <dbReference type="ARBA" id="ARBA00022448"/>
    </source>
</evidence>
<keyword evidence="4 6" id="KW-1133">Transmembrane helix</keyword>
<keyword evidence="2" id="KW-0813">Transport</keyword>
<comment type="caution">
    <text evidence="7">The sequence shown here is derived from an EMBL/GenBank/DDBJ whole genome shotgun (WGS) entry which is preliminary data.</text>
</comment>